<protein>
    <submittedName>
        <fullName evidence="1">OsmC family protein</fullName>
    </submittedName>
</protein>
<organism evidence="1 2">
    <name type="scientific">Sulfurimonas marina</name>
    <dbReference type="NCBI Taxonomy" id="2590551"/>
    <lineage>
        <taxon>Bacteria</taxon>
        <taxon>Pseudomonadati</taxon>
        <taxon>Campylobacterota</taxon>
        <taxon>Epsilonproteobacteria</taxon>
        <taxon>Campylobacterales</taxon>
        <taxon>Sulfurimonadaceae</taxon>
        <taxon>Sulfurimonas</taxon>
    </lineage>
</organism>
<evidence type="ECO:0000313" key="2">
    <source>
        <dbReference type="Proteomes" id="UP000593910"/>
    </source>
</evidence>
<reference evidence="1 2" key="1">
    <citation type="submission" date="2019-06" db="EMBL/GenBank/DDBJ databases">
        <title>Sulfurimonas gotlandica sp. nov., a chemoautotrophic and psychrotolerant epsilonproteobacterium isolated from a pelagic redoxcline, and an emended description of the genus Sulfurimonas.</title>
        <authorList>
            <person name="Wang S."/>
            <person name="Jiang L."/>
            <person name="Shao Z."/>
        </authorList>
    </citation>
    <scope>NUCLEOTIDE SEQUENCE [LARGE SCALE GENOMIC DNA]</scope>
    <source>
        <strain evidence="1 2">B2</strain>
    </source>
</reference>
<dbReference type="KEGG" id="smax:FJR03_04655"/>
<sequence>MKISVTHKDAMKFEAKTEKSSFIIDCPTISPIEYFLSGIITCSATDIVMIPKNQGKTVTDLVVDGEVERAEDHPRKFTKLHLTYNFNSDADDDTQAARWVMASVETYCSTINTIRDTTEISYSITHNGKLIRENEKMISGGGSKIDMGDIDACCS</sequence>
<dbReference type="InterPro" id="IPR003718">
    <property type="entry name" value="OsmC/Ohr_fam"/>
</dbReference>
<name>A0A7M1AWV8_9BACT</name>
<dbReference type="PANTHER" id="PTHR34352">
    <property type="entry name" value="PROTEIN YHFA"/>
    <property type="match status" value="1"/>
</dbReference>
<dbReference type="PANTHER" id="PTHR34352:SF1">
    <property type="entry name" value="PROTEIN YHFA"/>
    <property type="match status" value="1"/>
</dbReference>
<dbReference type="InterPro" id="IPR036102">
    <property type="entry name" value="OsmC/Ohrsf"/>
</dbReference>
<accession>A0A7M1AWV8</accession>
<dbReference type="Gene3D" id="3.30.300.20">
    <property type="match status" value="1"/>
</dbReference>
<dbReference type="RefSeq" id="WP_193114488.1">
    <property type="nucleotide sequence ID" value="NZ_CP041165.1"/>
</dbReference>
<dbReference type="AlphaFoldDB" id="A0A7M1AWV8"/>
<proteinExistence type="predicted"/>
<gene>
    <name evidence="1" type="ORF">FJR03_04655</name>
</gene>
<dbReference type="SUPFAM" id="SSF82784">
    <property type="entry name" value="OsmC-like"/>
    <property type="match status" value="1"/>
</dbReference>
<dbReference type="Proteomes" id="UP000593910">
    <property type="component" value="Chromosome"/>
</dbReference>
<dbReference type="EMBL" id="CP041165">
    <property type="protein sequence ID" value="QOP41068.1"/>
    <property type="molecule type" value="Genomic_DNA"/>
</dbReference>
<evidence type="ECO:0000313" key="1">
    <source>
        <dbReference type="EMBL" id="QOP41068.1"/>
    </source>
</evidence>
<dbReference type="InterPro" id="IPR015946">
    <property type="entry name" value="KH_dom-like_a/b"/>
</dbReference>
<dbReference type="Pfam" id="PF02566">
    <property type="entry name" value="OsmC"/>
    <property type="match status" value="1"/>
</dbReference>
<keyword evidence="2" id="KW-1185">Reference proteome</keyword>